<protein>
    <submittedName>
        <fullName evidence="4">Nucleoside deaminase</fullName>
    </submittedName>
</protein>
<dbReference type="EMBL" id="JAIRAU010000047">
    <property type="protein sequence ID" value="MBZ5714428.1"/>
    <property type="molecule type" value="Genomic_DNA"/>
</dbReference>
<comment type="caution">
    <text evidence="4">The sequence shown here is derived from an EMBL/GenBank/DDBJ whole genome shotgun (WGS) entry which is preliminary data.</text>
</comment>
<dbReference type="CDD" id="cd01285">
    <property type="entry name" value="nucleoside_deaminase"/>
    <property type="match status" value="1"/>
</dbReference>
<organism evidence="4 5">
    <name type="scientific">Nannocystis pusilla</name>
    <dbReference type="NCBI Taxonomy" id="889268"/>
    <lineage>
        <taxon>Bacteria</taxon>
        <taxon>Pseudomonadati</taxon>
        <taxon>Myxococcota</taxon>
        <taxon>Polyangia</taxon>
        <taxon>Nannocystales</taxon>
        <taxon>Nannocystaceae</taxon>
        <taxon>Nannocystis</taxon>
    </lineage>
</organism>
<dbReference type="InterPro" id="IPR016192">
    <property type="entry name" value="APOBEC/CMP_deaminase_Zn-bd"/>
</dbReference>
<proteinExistence type="predicted"/>
<dbReference type="Pfam" id="PF00383">
    <property type="entry name" value="dCMP_cyt_deam_1"/>
    <property type="match status" value="1"/>
</dbReference>
<sequence length="152" mass="16101">MSTDDVFLRRAIELACANVRSGGRPYGAVVVRGETIAAEGVNELHLRPDPSAHAEMLALRAAAAALGRTRLDDCTVYASGQPCPMCLAALHLAGVPRVVFAYSNADGEPYGFSTAALYRQMALPLSEQQLQIVQGDASVGPENPFALASRRC</sequence>
<keyword evidence="1" id="KW-0479">Metal-binding</keyword>
<dbReference type="Gene3D" id="3.40.140.10">
    <property type="entry name" value="Cytidine Deaminase, domain 2"/>
    <property type="match status" value="1"/>
</dbReference>
<evidence type="ECO:0000256" key="2">
    <source>
        <dbReference type="ARBA" id="ARBA00022833"/>
    </source>
</evidence>
<keyword evidence="5" id="KW-1185">Reference proteome</keyword>
<reference evidence="4" key="1">
    <citation type="submission" date="2021-08" db="EMBL/GenBank/DDBJ databases">
        <authorList>
            <person name="Stevens D.C."/>
        </authorList>
    </citation>
    <scope>NUCLEOTIDE SEQUENCE</scope>
    <source>
        <strain evidence="4">DSM 53165</strain>
    </source>
</reference>
<dbReference type="PROSITE" id="PS00903">
    <property type="entry name" value="CYT_DCMP_DEAMINASES_1"/>
    <property type="match status" value="1"/>
</dbReference>
<accession>A0ABS7U1M5</accession>
<dbReference type="InterPro" id="IPR002125">
    <property type="entry name" value="CMP_dCMP_dom"/>
</dbReference>
<evidence type="ECO:0000259" key="3">
    <source>
        <dbReference type="PROSITE" id="PS51747"/>
    </source>
</evidence>
<feature type="domain" description="CMP/dCMP-type deaminase" evidence="3">
    <location>
        <begin position="2"/>
        <end position="125"/>
    </location>
</feature>
<evidence type="ECO:0000256" key="1">
    <source>
        <dbReference type="ARBA" id="ARBA00022723"/>
    </source>
</evidence>
<gene>
    <name evidence="4" type="ORF">K7C98_34790</name>
</gene>
<evidence type="ECO:0000313" key="5">
    <source>
        <dbReference type="Proteomes" id="UP001139031"/>
    </source>
</evidence>
<name>A0ABS7U1M5_9BACT</name>
<evidence type="ECO:0000313" key="4">
    <source>
        <dbReference type="EMBL" id="MBZ5714428.1"/>
    </source>
</evidence>
<dbReference type="PANTHER" id="PTHR11079">
    <property type="entry name" value="CYTOSINE DEAMINASE FAMILY MEMBER"/>
    <property type="match status" value="1"/>
</dbReference>
<dbReference type="Proteomes" id="UP001139031">
    <property type="component" value="Unassembled WGS sequence"/>
</dbReference>
<dbReference type="PROSITE" id="PS51747">
    <property type="entry name" value="CYT_DCMP_DEAMINASES_2"/>
    <property type="match status" value="1"/>
</dbReference>
<dbReference type="RefSeq" id="WP_224196151.1">
    <property type="nucleotide sequence ID" value="NZ_JAIRAU010000047.1"/>
</dbReference>
<dbReference type="InterPro" id="IPR016193">
    <property type="entry name" value="Cytidine_deaminase-like"/>
</dbReference>
<keyword evidence="2" id="KW-0862">Zinc</keyword>
<dbReference type="PANTHER" id="PTHR11079:SF161">
    <property type="entry name" value="CMP_DCMP-TYPE DEAMINASE DOMAIN-CONTAINING PROTEIN"/>
    <property type="match status" value="1"/>
</dbReference>
<dbReference type="SUPFAM" id="SSF53927">
    <property type="entry name" value="Cytidine deaminase-like"/>
    <property type="match status" value="1"/>
</dbReference>